<protein>
    <submittedName>
        <fullName evidence="1">Uncharacterized protein</fullName>
    </submittedName>
</protein>
<organism evidence="1 2">
    <name type="scientific">Arctium lappa</name>
    <name type="common">Greater burdock</name>
    <name type="synonym">Lappa major</name>
    <dbReference type="NCBI Taxonomy" id="4217"/>
    <lineage>
        <taxon>Eukaryota</taxon>
        <taxon>Viridiplantae</taxon>
        <taxon>Streptophyta</taxon>
        <taxon>Embryophyta</taxon>
        <taxon>Tracheophyta</taxon>
        <taxon>Spermatophyta</taxon>
        <taxon>Magnoliopsida</taxon>
        <taxon>eudicotyledons</taxon>
        <taxon>Gunneridae</taxon>
        <taxon>Pentapetalae</taxon>
        <taxon>asterids</taxon>
        <taxon>campanulids</taxon>
        <taxon>Asterales</taxon>
        <taxon>Asteraceae</taxon>
        <taxon>Carduoideae</taxon>
        <taxon>Cardueae</taxon>
        <taxon>Arctiinae</taxon>
        <taxon>Arctium</taxon>
    </lineage>
</organism>
<dbReference type="EMBL" id="CM042050">
    <property type="protein sequence ID" value="KAI3736053.1"/>
    <property type="molecule type" value="Genomic_DNA"/>
</dbReference>
<evidence type="ECO:0000313" key="2">
    <source>
        <dbReference type="Proteomes" id="UP001055879"/>
    </source>
</evidence>
<name>A0ACB9CPE7_ARCLA</name>
<keyword evidence="2" id="KW-1185">Reference proteome</keyword>
<reference evidence="2" key="1">
    <citation type="journal article" date="2022" name="Mol. Ecol. Resour.">
        <title>The genomes of chicory, endive, great burdock and yacon provide insights into Asteraceae palaeo-polyploidization history and plant inulin production.</title>
        <authorList>
            <person name="Fan W."/>
            <person name="Wang S."/>
            <person name="Wang H."/>
            <person name="Wang A."/>
            <person name="Jiang F."/>
            <person name="Liu H."/>
            <person name="Zhao H."/>
            <person name="Xu D."/>
            <person name="Zhang Y."/>
        </authorList>
    </citation>
    <scope>NUCLEOTIDE SEQUENCE [LARGE SCALE GENOMIC DNA]</scope>
    <source>
        <strain evidence="2">cv. Niubang</strain>
    </source>
</reference>
<reference evidence="1 2" key="2">
    <citation type="journal article" date="2022" name="Mol. Ecol. Resour.">
        <title>The genomes of chicory, endive, great burdock and yacon provide insights into Asteraceae paleo-polyploidization history and plant inulin production.</title>
        <authorList>
            <person name="Fan W."/>
            <person name="Wang S."/>
            <person name="Wang H."/>
            <person name="Wang A."/>
            <person name="Jiang F."/>
            <person name="Liu H."/>
            <person name="Zhao H."/>
            <person name="Xu D."/>
            <person name="Zhang Y."/>
        </authorList>
    </citation>
    <scope>NUCLEOTIDE SEQUENCE [LARGE SCALE GENOMIC DNA]</scope>
    <source>
        <strain evidence="2">cv. Niubang</strain>
    </source>
</reference>
<accession>A0ACB9CPE7</accession>
<proteinExistence type="predicted"/>
<dbReference type="Proteomes" id="UP001055879">
    <property type="component" value="Linkage Group LG04"/>
</dbReference>
<gene>
    <name evidence="1" type="ORF">L6452_15585</name>
</gene>
<comment type="caution">
    <text evidence="1">The sequence shown here is derived from an EMBL/GenBank/DDBJ whole genome shotgun (WGS) entry which is preliminary data.</text>
</comment>
<evidence type="ECO:0000313" key="1">
    <source>
        <dbReference type="EMBL" id="KAI3736053.1"/>
    </source>
</evidence>
<sequence>MVKFMGKGVTVEFRKEFIEVDSVSKEESWEKSAHVEVNTSDGVGSNENEDFSEKIPDTFENEENTHLDNVEEINKYEGEEARDKDDPFEFIPLLEKEPLQNIGLENVGESDTPFYPPGYTPLSDGVKGDNKVDRSYENKLKGSPSTDDSIGVDVSQ</sequence>